<reference evidence="3 4" key="1">
    <citation type="journal article" date="2016" name="Int. J. Syst. Evol. Microbiol.">
        <title>Pyruvatibacter mobilis gen. nov., sp. nov., a marine bacterium from the culture broth of Picochlorum sp. 122.</title>
        <authorList>
            <person name="Wang G."/>
            <person name="Tang M."/>
            <person name="Wu H."/>
            <person name="Dai S."/>
            <person name="Li T."/>
            <person name="Chen C."/>
            <person name="He H."/>
            <person name="Fan J."/>
            <person name="Xiang W."/>
            <person name="Li X."/>
        </authorList>
    </citation>
    <scope>NUCLEOTIDE SEQUENCE [LARGE SCALE GENOMIC DNA]</scope>
    <source>
        <strain evidence="3 4">GYP-11</strain>
    </source>
</reference>
<dbReference type="EMBL" id="WXYQ01000001">
    <property type="protein sequence ID" value="NBG94584.1"/>
    <property type="molecule type" value="Genomic_DNA"/>
</dbReference>
<proteinExistence type="predicted"/>
<protein>
    <submittedName>
        <fullName evidence="3">Uncharacterized protein</fullName>
    </submittedName>
</protein>
<name>A0A845Q806_9HYPH</name>
<gene>
    <name evidence="3" type="ORF">GTQ45_02410</name>
</gene>
<accession>A0A845Q806</accession>
<feature type="signal peptide" evidence="2">
    <location>
        <begin position="1"/>
        <end position="33"/>
    </location>
</feature>
<evidence type="ECO:0000256" key="1">
    <source>
        <dbReference type="SAM" id="MobiDB-lite"/>
    </source>
</evidence>
<comment type="caution">
    <text evidence="3">The sequence shown here is derived from an EMBL/GenBank/DDBJ whole genome shotgun (WGS) entry which is preliminary data.</text>
</comment>
<evidence type="ECO:0000313" key="3">
    <source>
        <dbReference type="EMBL" id="NBG94584.1"/>
    </source>
</evidence>
<evidence type="ECO:0000313" key="4">
    <source>
        <dbReference type="Proteomes" id="UP000470384"/>
    </source>
</evidence>
<evidence type="ECO:0000256" key="2">
    <source>
        <dbReference type="SAM" id="SignalP"/>
    </source>
</evidence>
<dbReference type="Proteomes" id="UP000470384">
    <property type="component" value="Unassembled WGS sequence"/>
</dbReference>
<dbReference type="AlphaFoldDB" id="A0A845Q806"/>
<dbReference type="GeneID" id="300653565"/>
<keyword evidence="2" id="KW-0732">Signal</keyword>
<keyword evidence="4" id="KW-1185">Reference proteome</keyword>
<sequence length="648" mass="66974">MTFSLNNRQLARLSGSACLLALLVAARVPLAAAQDAATPAAPPRLTEQLLDPNETPLARSAGPKSLLPPVRGQQRSVTPPPFEDADQPEVFFPSGQAAPLPPLEPAQDLAARPGEEGTGIEVARLSTVADEGLGLIGPVEGGLSPMLWSGSRRLTIEDGLASLAPPPPSPALGYLYRRLLISRGEMPQGASGGRSILGLKLEALHAAGFARETTRLASLLPNGDLTVETAAPAARAALARREVEDACSYLTHLPAEGGPGDTYAQFALELGTLCQARAGLEMAALLSVDLVREFAPGDTAFVALATRAAGGPSLDVPNDEVFTGLHLALSEEASVPLPADIADRAEPALLAPLASDASLDWDSRLRIAEMAAARALIGPLDLADIYRQASVAGATDNNPRASAFAVALDAPDQVTRLGAIAAAYAETPVGDWPATLPAFTGSLQAIAPNMAHADNAVFMTEALALLGDAARADGWIGIVAASAPAQTARLETLVRIAARGQSAFVAPWNPDIALKSIDVRLQGGDTNAKWLTAFEIQTLAALGYPVPQVVWAQFDDREMPGIRLEDSALRALRVAAEGRRAGEAALAALNSVSVLEQGGDIGMAGPWALTPGSLAAIMTALSRSGLEDDARRIAVEALIARAHGAGAP</sequence>
<dbReference type="RefSeq" id="WP_160586660.1">
    <property type="nucleotide sequence ID" value="NZ_BMHN01000001.1"/>
</dbReference>
<organism evidence="3 4">
    <name type="scientific">Pyruvatibacter mobilis</name>
    <dbReference type="NCBI Taxonomy" id="1712261"/>
    <lineage>
        <taxon>Bacteria</taxon>
        <taxon>Pseudomonadati</taxon>
        <taxon>Pseudomonadota</taxon>
        <taxon>Alphaproteobacteria</taxon>
        <taxon>Hyphomicrobiales</taxon>
        <taxon>Parvibaculaceae</taxon>
        <taxon>Pyruvatibacter</taxon>
    </lineage>
</organism>
<feature type="region of interest" description="Disordered" evidence="1">
    <location>
        <begin position="54"/>
        <end position="84"/>
    </location>
</feature>
<dbReference type="OrthoDB" id="8477642at2"/>
<feature type="chain" id="PRO_5033012827" evidence="2">
    <location>
        <begin position="34"/>
        <end position="648"/>
    </location>
</feature>